<dbReference type="Gene3D" id="2.60.40.10">
    <property type="entry name" value="Immunoglobulins"/>
    <property type="match status" value="1"/>
</dbReference>
<dbReference type="PANTHER" id="PTHR15048">
    <property type="entry name" value="STARCH-BINDING DOMAIN-CONTAINING PROTEIN 1"/>
    <property type="match status" value="1"/>
</dbReference>
<dbReference type="SUPFAM" id="SSF55486">
    <property type="entry name" value="Metalloproteases ('zincins'), catalytic domain"/>
    <property type="match status" value="1"/>
</dbReference>
<dbReference type="Gene3D" id="1.10.390.10">
    <property type="entry name" value="Neutral Protease Domain 2"/>
    <property type="match status" value="1"/>
</dbReference>
<dbReference type="InterPro" id="IPR002044">
    <property type="entry name" value="CBM20"/>
</dbReference>
<dbReference type="InterPro" id="IPR001570">
    <property type="entry name" value="Peptidase_M4_C_domain"/>
</dbReference>
<dbReference type="PANTHER" id="PTHR15048:SF0">
    <property type="entry name" value="STARCH-BINDING DOMAIN-CONTAINING PROTEIN 1"/>
    <property type="match status" value="1"/>
</dbReference>
<dbReference type="AlphaFoldDB" id="A0A368NGK2"/>
<feature type="domain" description="CBM20" evidence="7">
    <location>
        <begin position="391"/>
        <end position="491"/>
    </location>
</feature>
<dbReference type="EMBL" id="QPID01000007">
    <property type="protein sequence ID" value="RCU49260.1"/>
    <property type="molecule type" value="Genomic_DNA"/>
</dbReference>
<dbReference type="PROSITE" id="PS51166">
    <property type="entry name" value="CBM20"/>
    <property type="match status" value="1"/>
</dbReference>
<reference evidence="8 9" key="1">
    <citation type="submission" date="2018-07" db="EMBL/GenBank/DDBJ databases">
        <title>Corallincola holothuriorum sp. nov., a new facultative anaerobe isolated from sea cucumber Apostichopus japonicus.</title>
        <authorList>
            <person name="Xia H."/>
        </authorList>
    </citation>
    <scope>NUCLEOTIDE SEQUENCE [LARGE SCALE GENOMIC DNA]</scope>
    <source>
        <strain evidence="8 9">C4</strain>
    </source>
</reference>
<dbReference type="SMART" id="SM01065">
    <property type="entry name" value="CBM_2"/>
    <property type="match status" value="1"/>
</dbReference>
<dbReference type="GO" id="GO:0006508">
    <property type="term" value="P:proteolysis"/>
    <property type="evidence" value="ECO:0007669"/>
    <property type="project" value="UniProtKB-KW"/>
</dbReference>
<protein>
    <recommendedName>
        <fullName evidence="7">CBM20 domain-containing protein</fullName>
    </recommendedName>
</protein>
<comment type="caution">
    <text evidence="8">The sequence shown here is derived from an EMBL/GenBank/DDBJ whole genome shotgun (WGS) entry which is preliminary data.</text>
</comment>
<dbReference type="Gene3D" id="3.10.170.10">
    <property type="match status" value="1"/>
</dbReference>
<dbReference type="Pfam" id="PF01447">
    <property type="entry name" value="Peptidase_M4"/>
    <property type="match status" value="1"/>
</dbReference>
<dbReference type="InterPro" id="IPR027268">
    <property type="entry name" value="Peptidase_M4/M1_CTD_sf"/>
</dbReference>
<dbReference type="GO" id="GO:0046872">
    <property type="term" value="F:metal ion binding"/>
    <property type="evidence" value="ECO:0007669"/>
    <property type="project" value="UniProtKB-KW"/>
</dbReference>
<evidence type="ECO:0000256" key="3">
    <source>
        <dbReference type="ARBA" id="ARBA00022801"/>
    </source>
</evidence>
<keyword evidence="1" id="KW-0645">Protease</keyword>
<gene>
    <name evidence="8" type="ORF">DU002_13000</name>
</gene>
<dbReference type="InterPro" id="IPR013784">
    <property type="entry name" value="Carb-bd-like_fold"/>
</dbReference>
<dbReference type="InterPro" id="IPR013856">
    <property type="entry name" value="Peptidase_M4_domain"/>
</dbReference>
<keyword evidence="5" id="KW-0482">Metalloprotease</keyword>
<evidence type="ECO:0000313" key="9">
    <source>
        <dbReference type="Proteomes" id="UP000252558"/>
    </source>
</evidence>
<keyword evidence="3" id="KW-0378">Hydrolase</keyword>
<dbReference type="Pfam" id="PF02868">
    <property type="entry name" value="Peptidase_M4_C"/>
    <property type="match status" value="1"/>
</dbReference>
<evidence type="ECO:0000256" key="5">
    <source>
        <dbReference type="ARBA" id="ARBA00023049"/>
    </source>
</evidence>
<dbReference type="SUPFAM" id="SSF49452">
    <property type="entry name" value="Starch-binding domain-like"/>
    <property type="match status" value="1"/>
</dbReference>
<evidence type="ECO:0000256" key="6">
    <source>
        <dbReference type="SAM" id="MobiDB-lite"/>
    </source>
</evidence>
<sequence length="491" mass="53607">MNLLSGYSFGVGALVSKSLLAFITSLLFLSPIVSATTYEQGYGYTQQHGLQEFSVKVEHTESGNVRYLLQGVTKDGYLFESRFGGGRGSYGTIGNGSVVYDGNQTNVWNDNIYVDYNDQRVDTTYPAVLLDLHWSLEKTLDFYKLMGRDGVIEADPNFVIRGNISSTCNQYGEASTRSNNICFGKPSNSNGDQPHRVTLDIVAHEVTHIVDSSIYLAAGREVGFYEGFTDLFGTAVKRHYLEDASYRVGENNFAGGVPYTCGTESSRLRDLSAPVVTTYRGQSWLDNQNCVYAVGSLIGHWYYLLSEGGSGTNELGNTYQVDGFGDNLTGAHIAYQSWVNFDSNTFMDMPTYAAFSVQQAELLYGEKGVNTTCAAWYAVGVDVEACDNDVDPMPEPVAVEFSCANGHTQMGQNVYAVGNVAELGNWDPSKAFKLEPTDYPTWRASLAGFAPNQAIEWKCIKRDLGAVEWQGGSNNTLTTPASGSVATQGSF</sequence>
<proteinExistence type="predicted"/>
<dbReference type="OrthoDB" id="9805159at2"/>
<dbReference type="Proteomes" id="UP000252558">
    <property type="component" value="Unassembled WGS sequence"/>
</dbReference>
<dbReference type="GO" id="GO:0004222">
    <property type="term" value="F:metalloendopeptidase activity"/>
    <property type="evidence" value="ECO:0007669"/>
    <property type="project" value="InterPro"/>
</dbReference>
<dbReference type="GO" id="GO:0016020">
    <property type="term" value="C:membrane"/>
    <property type="evidence" value="ECO:0007669"/>
    <property type="project" value="TreeGrafter"/>
</dbReference>
<accession>A0A368NGK2</accession>
<keyword evidence="4" id="KW-0862">Zinc</keyword>
<evidence type="ECO:0000259" key="7">
    <source>
        <dbReference type="PROSITE" id="PS51166"/>
    </source>
</evidence>
<evidence type="ECO:0000256" key="2">
    <source>
        <dbReference type="ARBA" id="ARBA00022723"/>
    </source>
</evidence>
<dbReference type="RefSeq" id="WP_114338820.1">
    <property type="nucleotide sequence ID" value="NZ_QPID01000007.1"/>
</dbReference>
<feature type="region of interest" description="Disordered" evidence="6">
    <location>
        <begin position="471"/>
        <end position="491"/>
    </location>
</feature>
<dbReference type="InterPro" id="IPR013783">
    <property type="entry name" value="Ig-like_fold"/>
</dbReference>
<dbReference type="GO" id="GO:2001070">
    <property type="term" value="F:starch binding"/>
    <property type="evidence" value="ECO:0007669"/>
    <property type="project" value="InterPro"/>
</dbReference>
<dbReference type="Pfam" id="PF00686">
    <property type="entry name" value="CBM_20"/>
    <property type="match status" value="1"/>
</dbReference>
<keyword evidence="9" id="KW-1185">Reference proteome</keyword>
<evidence type="ECO:0000313" key="8">
    <source>
        <dbReference type="EMBL" id="RCU49260.1"/>
    </source>
</evidence>
<name>A0A368NGK2_9GAMM</name>
<evidence type="ECO:0000256" key="4">
    <source>
        <dbReference type="ARBA" id="ARBA00022833"/>
    </source>
</evidence>
<evidence type="ECO:0000256" key="1">
    <source>
        <dbReference type="ARBA" id="ARBA00022670"/>
    </source>
</evidence>
<organism evidence="8 9">
    <name type="scientific">Corallincola holothuriorum</name>
    <dbReference type="NCBI Taxonomy" id="2282215"/>
    <lineage>
        <taxon>Bacteria</taxon>
        <taxon>Pseudomonadati</taxon>
        <taxon>Pseudomonadota</taxon>
        <taxon>Gammaproteobacteria</taxon>
        <taxon>Alteromonadales</taxon>
        <taxon>Psychromonadaceae</taxon>
        <taxon>Corallincola</taxon>
    </lineage>
</organism>
<keyword evidence="2" id="KW-0479">Metal-binding</keyword>